<accession>A0A151ZHA0</accession>
<dbReference type="Proteomes" id="UP000076078">
    <property type="component" value="Unassembled WGS sequence"/>
</dbReference>
<keyword evidence="1" id="KW-0472">Membrane</keyword>
<evidence type="ECO:0000256" key="2">
    <source>
        <dbReference type="SAM" id="SignalP"/>
    </source>
</evidence>
<dbReference type="InParanoid" id="A0A151ZHA0"/>
<dbReference type="OrthoDB" id="3360032at2759"/>
<name>A0A151ZHA0_TIELA</name>
<dbReference type="PANTHER" id="PTHR35465">
    <property type="entry name" value="CAVEOLIN-1 PROTEIN"/>
    <property type="match status" value="1"/>
</dbReference>
<feature type="chain" id="PRO_5007593298" evidence="2">
    <location>
        <begin position="23"/>
        <end position="237"/>
    </location>
</feature>
<keyword evidence="2" id="KW-0732">Signal</keyword>
<feature type="signal peptide" evidence="2">
    <location>
        <begin position="1"/>
        <end position="22"/>
    </location>
</feature>
<keyword evidence="1" id="KW-1133">Transmembrane helix</keyword>
<evidence type="ECO:0000313" key="4">
    <source>
        <dbReference type="Proteomes" id="UP000076078"/>
    </source>
</evidence>
<feature type="transmembrane region" description="Helical" evidence="1">
    <location>
        <begin position="205"/>
        <end position="223"/>
    </location>
</feature>
<proteinExistence type="predicted"/>
<evidence type="ECO:0000313" key="3">
    <source>
        <dbReference type="EMBL" id="KYQ93361.1"/>
    </source>
</evidence>
<dbReference type="OMA" id="FDLIMDT"/>
<organism evidence="3 4">
    <name type="scientific">Tieghemostelium lacteum</name>
    <name type="common">Slime mold</name>
    <name type="synonym">Dictyostelium lacteum</name>
    <dbReference type="NCBI Taxonomy" id="361077"/>
    <lineage>
        <taxon>Eukaryota</taxon>
        <taxon>Amoebozoa</taxon>
        <taxon>Evosea</taxon>
        <taxon>Eumycetozoa</taxon>
        <taxon>Dictyostelia</taxon>
        <taxon>Dictyosteliales</taxon>
        <taxon>Raperosteliaceae</taxon>
        <taxon>Tieghemostelium</taxon>
    </lineage>
</organism>
<dbReference type="PROSITE" id="PS51257">
    <property type="entry name" value="PROKAR_LIPOPROTEIN"/>
    <property type="match status" value="1"/>
</dbReference>
<keyword evidence="4" id="KW-1185">Reference proteome</keyword>
<comment type="caution">
    <text evidence="3">The sequence shown here is derived from an EMBL/GenBank/DDBJ whole genome shotgun (WGS) entry which is preliminary data.</text>
</comment>
<keyword evidence="1" id="KW-0812">Transmembrane</keyword>
<dbReference type="AlphaFoldDB" id="A0A151ZHA0"/>
<reference evidence="3 4" key="1">
    <citation type="submission" date="2015-12" db="EMBL/GenBank/DDBJ databases">
        <title>Dictyostelia acquired genes for synthesis and detection of signals that induce cell-type specialization by lateral gene transfer from prokaryotes.</title>
        <authorList>
            <person name="Gloeckner G."/>
            <person name="Schaap P."/>
        </authorList>
    </citation>
    <scope>NUCLEOTIDE SEQUENCE [LARGE SCALE GENOMIC DNA]</scope>
    <source>
        <strain evidence="3 4">TK</strain>
    </source>
</reference>
<gene>
    <name evidence="3" type="ORF">DLAC_06035</name>
</gene>
<dbReference type="EMBL" id="LODT01000028">
    <property type="protein sequence ID" value="KYQ93361.1"/>
    <property type="molecule type" value="Genomic_DNA"/>
</dbReference>
<sequence>MKIVELLVLLIFISSCLIQSDALKISRSNRITECMNQYVPEQLRDRIHLLEPDTPLNEQIITSVSKSQYHPNKLYYLLANLNANTQYSIRISYIASSPAEFSIEFFDNILSKPFEKILNNGHFSKSNNQRDLLNTEIIKFRTDSDANVIEEDSFIKMLANPCSIITIESLNAGITPSFVQENDINRLQSFNLVLDTEEYLIPPQLPKVIILALITVLILFVYLTRNIFPKIKKTIGI</sequence>
<dbReference type="PANTHER" id="PTHR35465:SF1">
    <property type="entry name" value="PHOSPHATIDYLINOSITOL-GLYCAN BIOSYNTHESIS CLASS X PROTEIN"/>
    <property type="match status" value="1"/>
</dbReference>
<evidence type="ECO:0000256" key="1">
    <source>
        <dbReference type="SAM" id="Phobius"/>
    </source>
</evidence>
<protein>
    <submittedName>
        <fullName evidence="3">Uncharacterized protein</fullName>
    </submittedName>
</protein>